<dbReference type="AlphaFoldDB" id="A0A0F9FS16"/>
<evidence type="ECO:0000256" key="1">
    <source>
        <dbReference type="SAM" id="Coils"/>
    </source>
</evidence>
<reference evidence="2" key="1">
    <citation type="journal article" date="2015" name="Nature">
        <title>Complex archaea that bridge the gap between prokaryotes and eukaryotes.</title>
        <authorList>
            <person name="Spang A."/>
            <person name="Saw J.H."/>
            <person name="Jorgensen S.L."/>
            <person name="Zaremba-Niedzwiedzka K."/>
            <person name="Martijn J."/>
            <person name="Lind A.E."/>
            <person name="van Eijk R."/>
            <person name="Schleper C."/>
            <person name="Guy L."/>
            <person name="Ettema T.J."/>
        </authorList>
    </citation>
    <scope>NUCLEOTIDE SEQUENCE</scope>
</reference>
<proteinExistence type="predicted"/>
<dbReference type="EMBL" id="LAZR01018122">
    <property type="protein sequence ID" value="KKL97627.1"/>
    <property type="molecule type" value="Genomic_DNA"/>
</dbReference>
<keyword evidence="1" id="KW-0175">Coiled coil</keyword>
<evidence type="ECO:0000313" key="3">
    <source>
        <dbReference type="EMBL" id="KKL97627.1"/>
    </source>
</evidence>
<evidence type="ECO:0000313" key="2">
    <source>
        <dbReference type="EMBL" id="KKL89299.1"/>
    </source>
</evidence>
<feature type="non-terminal residue" evidence="2">
    <location>
        <position position="71"/>
    </location>
</feature>
<gene>
    <name evidence="3" type="ORF">LCGC14_1832550</name>
    <name evidence="2" type="ORF">LCGC14_1916040</name>
</gene>
<organism evidence="2">
    <name type="scientific">marine sediment metagenome</name>
    <dbReference type="NCBI Taxonomy" id="412755"/>
    <lineage>
        <taxon>unclassified sequences</taxon>
        <taxon>metagenomes</taxon>
        <taxon>ecological metagenomes</taxon>
    </lineage>
</organism>
<accession>A0A0F9FS16</accession>
<dbReference type="EMBL" id="LAZR01020325">
    <property type="protein sequence ID" value="KKL89299.1"/>
    <property type="molecule type" value="Genomic_DNA"/>
</dbReference>
<comment type="caution">
    <text evidence="2">The sequence shown here is derived from an EMBL/GenBank/DDBJ whole genome shotgun (WGS) entry which is preliminary data.</text>
</comment>
<feature type="coiled-coil region" evidence="1">
    <location>
        <begin position="7"/>
        <end position="41"/>
    </location>
</feature>
<name>A0A0F9FS16_9ZZZZ</name>
<sequence>MGIKKQGREMKKNYVMAEYELEELQENRESAKTKVERMKWQHLIDEWFSSNETLEDRNKNECENPSPIHHI</sequence>
<protein>
    <submittedName>
        <fullName evidence="2">Uncharacterized protein</fullName>
    </submittedName>
</protein>